<dbReference type="Pfam" id="PF00149">
    <property type="entry name" value="Metallophos"/>
    <property type="match status" value="1"/>
</dbReference>
<dbReference type="EMBL" id="CP047897">
    <property type="protein sequence ID" value="QHL88487.1"/>
    <property type="molecule type" value="Genomic_DNA"/>
</dbReference>
<dbReference type="RefSeq" id="WP_160692947.1">
    <property type="nucleotide sequence ID" value="NZ_CP047897.1"/>
</dbReference>
<gene>
    <name evidence="2" type="ORF">GU926_14025</name>
</gene>
<dbReference type="SUPFAM" id="SSF56300">
    <property type="entry name" value="Metallo-dependent phosphatases"/>
    <property type="match status" value="1"/>
</dbReference>
<dbReference type="InterPro" id="IPR004843">
    <property type="entry name" value="Calcineurin-like_PHP"/>
</dbReference>
<proteinExistence type="predicted"/>
<evidence type="ECO:0000313" key="2">
    <source>
        <dbReference type="EMBL" id="QHL88487.1"/>
    </source>
</evidence>
<reference evidence="2 3" key="1">
    <citation type="submission" date="2020-01" db="EMBL/GenBank/DDBJ databases">
        <authorList>
            <person name="Kim M."/>
        </authorList>
    </citation>
    <scope>NUCLEOTIDE SEQUENCE [LARGE SCALE GENOMIC DNA]</scope>
    <source>
        <strain evidence="2 3">BT10</strain>
    </source>
</reference>
<evidence type="ECO:0000259" key="1">
    <source>
        <dbReference type="Pfam" id="PF00149"/>
    </source>
</evidence>
<accession>A0A6P1P262</accession>
<dbReference type="KEGG" id="nib:GU926_14025"/>
<dbReference type="InterPro" id="IPR051918">
    <property type="entry name" value="STPP_CPPED1"/>
</dbReference>
<dbReference type="PANTHER" id="PTHR43143:SF1">
    <property type="entry name" value="SERINE_THREONINE-PROTEIN PHOSPHATASE CPPED1"/>
    <property type="match status" value="1"/>
</dbReference>
<organism evidence="2 3">
    <name type="scientific">Nibribacter ruber</name>
    <dbReference type="NCBI Taxonomy" id="2698458"/>
    <lineage>
        <taxon>Bacteria</taxon>
        <taxon>Pseudomonadati</taxon>
        <taxon>Bacteroidota</taxon>
        <taxon>Cytophagia</taxon>
        <taxon>Cytophagales</taxon>
        <taxon>Hymenobacteraceae</taxon>
        <taxon>Nibribacter</taxon>
    </lineage>
</organism>
<protein>
    <recommendedName>
        <fullName evidence="1">Calcineurin-like phosphoesterase domain-containing protein</fullName>
    </recommendedName>
</protein>
<dbReference type="Gene3D" id="3.60.21.10">
    <property type="match status" value="1"/>
</dbReference>
<dbReference type="PANTHER" id="PTHR43143">
    <property type="entry name" value="METALLOPHOSPHOESTERASE, CALCINEURIN SUPERFAMILY"/>
    <property type="match status" value="1"/>
</dbReference>
<feature type="domain" description="Calcineurin-like phosphoesterase" evidence="1">
    <location>
        <begin position="58"/>
        <end position="226"/>
    </location>
</feature>
<sequence length="266" mass="30907">MPHLYRLCGWLLLLALLPSCDLIDYHPYAGNIDYQGLTQKNLQRIKEIEATYDPATPLRFAFTGDTQGYYEETEDMIADMNRRNLAFVLHAGDLTNYAFTDEFERMHMALSKLNVPYMTVVGNHDCLGEGKKLYQRMYGPFDYSFTFGPNKFIFLNTNFLEFDDKVPDVTWLEQELKNAEGTPNKFVISHMAPNNSEANPNKEQKYASLMRQYNVKMSMHGHTHNYRYEQLYNDGIPYLTVDAAIKRSYMLVTVVGDIVTLERIHF</sequence>
<name>A0A6P1P262_9BACT</name>
<evidence type="ECO:0000313" key="3">
    <source>
        <dbReference type="Proteomes" id="UP000464214"/>
    </source>
</evidence>
<dbReference type="AlphaFoldDB" id="A0A6P1P262"/>
<dbReference type="GO" id="GO:0016787">
    <property type="term" value="F:hydrolase activity"/>
    <property type="evidence" value="ECO:0007669"/>
    <property type="project" value="InterPro"/>
</dbReference>
<dbReference type="Proteomes" id="UP000464214">
    <property type="component" value="Chromosome"/>
</dbReference>
<dbReference type="InterPro" id="IPR029052">
    <property type="entry name" value="Metallo-depent_PP-like"/>
</dbReference>
<keyword evidence="3" id="KW-1185">Reference proteome</keyword>